<name>A0A915JVQ7_ROMCU</name>
<proteinExistence type="predicted"/>
<accession>A0A915JVQ7</accession>
<sequence length="80" mass="9216">MIVQNLLFNHSGFSHYFSSFLATFSNVFYNTPGLGRPTIPPIQVPINQSFKLQELLHLTTIKEKIPMEKAQERRNPKTIV</sequence>
<dbReference type="AlphaFoldDB" id="A0A915JVQ7"/>
<keyword evidence="1" id="KW-1185">Reference proteome</keyword>
<evidence type="ECO:0000313" key="2">
    <source>
        <dbReference type="WBParaSite" id="nRc.2.0.1.t30114-RA"/>
    </source>
</evidence>
<evidence type="ECO:0000313" key="1">
    <source>
        <dbReference type="Proteomes" id="UP000887565"/>
    </source>
</evidence>
<dbReference type="WBParaSite" id="nRc.2.0.1.t30114-RA">
    <property type="protein sequence ID" value="nRc.2.0.1.t30114-RA"/>
    <property type="gene ID" value="nRc.2.0.1.g30114"/>
</dbReference>
<reference evidence="2" key="1">
    <citation type="submission" date="2022-11" db="UniProtKB">
        <authorList>
            <consortium name="WormBaseParasite"/>
        </authorList>
    </citation>
    <scope>IDENTIFICATION</scope>
</reference>
<dbReference type="Proteomes" id="UP000887565">
    <property type="component" value="Unplaced"/>
</dbReference>
<organism evidence="1 2">
    <name type="scientific">Romanomermis culicivorax</name>
    <name type="common">Nematode worm</name>
    <dbReference type="NCBI Taxonomy" id="13658"/>
    <lineage>
        <taxon>Eukaryota</taxon>
        <taxon>Metazoa</taxon>
        <taxon>Ecdysozoa</taxon>
        <taxon>Nematoda</taxon>
        <taxon>Enoplea</taxon>
        <taxon>Dorylaimia</taxon>
        <taxon>Mermithida</taxon>
        <taxon>Mermithoidea</taxon>
        <taxon>Mermithidae</taxon>
        <taxon>Romanomermis</taxon>
    </lineage>
</organism>
<protein>
    <submittedName>
        <fullName evidence="2">Ovule protein</fullName>
    </submittedName>
</protein>